<gene>
    <name evidence="2" type="ORF">BDDG_13200</name>
</gene>
<dbReference type="AlphaFoldDB" id="A0A0J9ESD8"/>
<keyword evidence="1" id="KW-1133">Transmembrane helix</keyword>
<dbReference type="Proteomes" id="UP000007802">
    <property type="component" value="Unassembled WGS sequence"/>
</dbReference>
<evidence type="ECO:0000313" key="2">
    <source>
        <dbReference type="EMBL" id="KMW69006.1"/>
    </source>
</evidence>
<keyword evidence="1" id="KW-0472">Membrane</keyword>
<feature type="transmembrane region" description="Helical" evidence="1">
    <location>
        <begin position="55"/>
        <end position="78"/>
    </location>
</feature>
<protein>
    <submittedName>
        <fullName evidence="2">Uncharacterized protein</fullName>
    </submittedName>
</protein>
<keyword evidence="1" id="KW-0812">Transmembrane</keyword>
<feature type="non-terminal residue" evidence="2">
    <location>
        <position position="122"/>
    </location>
</feature>
<reference evidence="2" key="1">
    <citation type="submission" date="2010-03" db="EMBL/GenBank/DDBJ databases">
        <title>Annotation of Blastomyces dermatitidis strain ATCC 18188.</title>
        <authorList>
            <consortium name="The Broad Institute Genome Sequencing Platform"/>
            <consortium name="Broad Institute Genome Sequencing Center for Infectious Disease."/>
            <person name="Cuomo C."/>
            <person name="Klein B."/>
            <person name="Sullivan T."/>
            <person name="Heitman J."/>
            <person name="Young S."/>
            <person name="Zeng Q."/>
            <person name="Gargeya S."/>
            <person name="Alvarado L."/>
            <person name="Berlin A.M."/>
            <person name="Chapman S.B."/>
            <person name="Chen Z."/>
            <person name="Freedman E."/>
            <person name="Gellesch M."/>
            <person name="Goldberg J."/>
            <person name="Griggs A."/>
            <person name="Gujja S."/>
            <person name="Heilman E."/>
            <person name="Heiman D."/>
            <person name="Howarth C."/>
            <person name="Mehta T."/>
            <person name="Neiman D."/>
            <person name="Pearson M."/>
            <person name="Roberts A."/>
            <person name="Saif S."/>
            <person name="Shea T."/>
            <person name="Shenoy N."/>
            <person name="Sisk P."/>
            <person name="Stolte C."/>
            <person name="Sykes S."/>
            <person name="White J."/>
            <person name="Yandava C."/>
            <person name="Haas B."/>
            <person name="Nusbaum C."/>
            <person name="Birren B."/>
        </authorList>
    </citation>
    <scope>NUCLEOTIDE SEQUENCE</scope>
    <source>
        <strain evidence="2">ATCC 18188</strain>
    </source>
</reference>
<proteinExistence type="predicted"/>
<sequence>RWARLERTVHGWDLTLMFGTSKTDRVFTVIALQISSQSRVGDLPKSRRLAHRARSLHLTICMAIGPGVVSHTLVHVWLDNSTTTLGMQSAMGSKCSYDRGLFDGSIGGFLFERLREFVVVRL</sequence>
<name>A0A0J9ESD8_AJEDA</name>
<feature type="non-terminal residue" evidence="2">
    <location>
        <position position="1"/>
    </location>
</feature>
<evidence type="ECO:0000256" key="1">
    <source>
        <dbReference type="SAM" id="Phobius"/>
    </source>
</evidence>
<dbReference type="EMBL" id="GG749546">
    <property type="protein sequence ID" value="KMW69006.1"/>
    <property type="molecule type" value="Genomic_DNA"/>
</dbReference>
<organism evidence="2">
    <name type="scientific">Ajellomyces dermatitidis (strain ATCC 18188 / CBS 674.68)</name>
    <name type="common">Blastomyces dermatitidis</name>
    <dbReference type="NCBI Taxonomy" id="653446"/>
    <lineage>
        <taxon>Eukaryota</taxon>
        <taxon>Fungi</taxon>
        <taxon>Dikarya</taxon>
        <taxon>Ascomycota</taxon>
        <taxon>Pezizomycotina</taxon>
        <taxon>Eurotiomycetes</taxon>
        <taxon>Eurotiomycetidae</taxon>
        <taxon>Onygenales</taxon>
        <taxon>Ajellomycetaceae</taxon>
        <taxon>Blastomyces</taxon>
    </lineage>
</organism>
<accession>A0A0J9ESD8</accession>